<dbReference type="VEuPathDB" id="FungiDB:MAPG_08818"/>
<dbReference type="OrthoDB" id="5194348at2759"/>
<proteinExistence type="predicted"/>
<feature type="chain" id="PRO_5009385792" evidence="1">
    <location>
        <begin position="20"/>
        <end position="94"/>
    </location>
</feature>
<evidence type="ECO:0000313" key="4">
    <source>
        <dbReference type="Proteomes" id="UP000011715"/>
    </source>
</evidence>
<dbReference type="EnsemblFungi" id="MAPG_08818T0">
    <property type="protein sequence ID" value="MAPG_08818T0"/>
    <property type="gene ID" value="MAPG_08818"/>
</dbReference>
<keyword evidence="1" id="KW-0732">Signal</keyword>
<reference evidence="4" key="1">
    <citation type="submission" date="2010-05" db="EMBL/GenBank/DDBJ databases">
        <title>The genome sequence of Magnaporthe poae strain ATCC 64411.</title>
        <authorList>
            <person name="Ma L.-J."/>
            <person name="Dead R."/>
            <person name="Young S."/>
            <person name="Zeng Q."/>
            <person name="Koehrsen M."/>
            <person name="Alvarado L."/>
            <person name="Berlin A."/>
            <person name="Chapman S.B."/>
            <person name="Chen Z."/>
            <person name="Freedman E."/>
            <person name="Gellesch M."/>
            <person name="Goldberg J."/>
            <person name="Griggs A."/>
            <person name="Gujja S."/>
            <person name="Heilman E.R."/>
            <person name="Heiman D."/>
            <person name="Hepburn T."/>
            <person name="Howarth C."/>
            <person name="Jen D."/>
            <person name="Larson L."/>
            <person name="Mehta T."/>
            <person name="Neiman D."/>
            <person name="Pearson M."/>
            <person name="Roberts A."/>
            <person name="Saif S."/>
            <person name="Shea T."/>
            <person name="Shenoy N."/>
            <person name="Sisk P."/>
            <person name="Stolte C."/>
            <person name="Sykes S."/>
            <person name="Walk T."/>
            <person name="White J."/>
            <person name="Yandava C."/>
            <person name="Haas B."/>
            <person name="Nusbaum C."/>
            <person name="Birren B."/>
        </authorList>
    </citation>
    <scope>NUCLEOTIDE SEQUENCE [LARGE SCALE GENOMIC DNA]</scope>
    <source>
        <strain evidence="4">ATCC 64411 / 73-15</strain>
    </source>
</reference>
<protein>
    <submittedName>
        <fullName evidence="2 3">Uncharacterized protein</fullName>
    </submittedName>
</protein>
<reference evidence="3" key="4">
    <citation type="journal article" date="2015" name="G3 (Bethesda)">
        <title>Genome sequences of three phytopathogenic species of the Magnaporthaceae family of fungi.</title>
        <authorList>
            <person name="Okagaki L.H."/>
            <person name="Nunes C.C."/>
            <person name="Sailsbery J."/>
            <person name="Clay B."/>
            <person name="Brown D."/>
            <person name="John T."/>
            <person name="Oh Y."/>
            <person name="Young N."/>
            <person name="Fitzgerald M."/>
            <person name="Haas B.J."/>
            <person name="Zeng Q."/>
            <person name="Young S."/>
            <person name="Adiconis X."/>
            <person name="Fan L."/>
            <person name="Levin J.Z."/>
            <person name="Mitchell T.K."/>
            <person name="Okubara P.A."/>
            <person name="Farman M.L."/>
            <person name="Kohn L.M."/>
            <person name="Birren B."/>
            <person name="Ma L.-J."/>
            <person name="Dean R.A."/>
        </authorList>
    </citation>
    <scope>NUCLEOTIDE SEQUENCE</scope>
    <source>
        <strain evidence="3">ATCC 64411 / 73-15</strain>
    </source>
</reference>
<keyword evidence="4" id="KW-1185">Reference proteome</keyword>
<organism evidence="3 4">
    <name type="scientific">Magnaporthiopsis poae (strain ATCC 64411 / 73-15)</name>
    <name type="common">Kentucky bluegrass fungus</name>
    <name type="synonym">Magnaporthe poae</name>
    <dbReference type="NCBI Taxonomy" id="644358"/>
    <lineage>
        <taxon>Eukaryota</taxon>
        <taxon>Fungi</taxon>
        <taxon>Dikarya</taxon>
        <taxon>Ascomycota</taxon>
        <taxon>Pezizomycotina</taxon>
        <taxon>Sordariomycetes</taxon>
        <taxon>Sordariomycetidae</taxon>
        <taxon>Magnaporthales</taxon>
        <taxon>Magnaporthaceae</taxon>
        <taxon>Magnaporthiopsis</taxon>
    </lineage>
</organism>
<sequence>MYLITLLLAVWMALAFGQAQQYPVCTADLVKTDECADVINPAACYNQFRWNARTLGCIEGTNDKERQKKACKCCTCVGTVMCNWVTKNRFCSGM</sequence>
<accession>A0A0C4E8B8</accession>
<dbReference type="Proteomes" id="UP000011715">
    <property type="component" value="Unassembled WGS sequence"/>
</dbReference>
<reference evidence="2" key="2">
    <citation type="submission" date="2010-05" db="EMBL/GenBank/DDBJ databases">
        <title>The Genome Sequence of Magnaporthe poae strain ATCC 64411.</title>
        <authorList>
            <consortium name="The Broad Institute Genome Sequencing Platform"/>
            <consortium name="Broad Institute Genome Sequencing Center for Infectious Disease"/>
            <person name="Ma L.-J."/>
            <person name="Dead R."/>
            <person name="Young S."/>
            <person name="Zeng Q."/>
            <person name="Koehrsen M."/>
            <person name="Alvarado L."/>
            <person name="Berlin A."/>
            <person name="Chapman S.B."/>
            <person name="Chen Z."/>
            <person name="Freedman E."/>
            <person name="Gellesch M."/>
            <person name="Goldberg J."/>
            <person name="Griggs A."/>
            <person name="Gujja S."/>
            <person name="Heilman E.R."/>
            <person name="Heiman D."/>
            <person name="Hepburn T."/>
            <person name="Howarth C."/>
            <person name="Jen D."/>
            <person name="Larson L."/>
            <person name="Mehta T."/>
            <person name="Neiman D."/>
            <person name="Pearson M."/>
            <person name="Roberts A."/>
            <person name="Saif S."/>
            <person name="Shea T."/>
            <person name="Shenoy N."/>
            <person name="Sisk P."/>
            <person name="Stolte C."/>
            <person name="Sykes S."/>
            <person name="Walk T."/>
            <person name="White J."/>
            <person name="Yandava C."/>
            <person name="Haas B."/>
            <person name="Nusbaum C."/>
            <person name="Birren B."/>
        </authorList>
    </citation>
    <scope>NUCLEOTIDE SEQUENCE</scope>
    <source>
        <strain evidence="2">ATCC 64411</strain>
    </source>
</reference>
<name>A0A0C4E8B8_MAGP6</name>
<dbReference type="OMA" id="AQTYPEC"/>
<dbReference type="EMBL" id="ADBL01002151">
    <property type="status" value="NOT_ANNOTATED_CDS"/>
    <property type="molecule type" value="Genomic_DNA"/>
</dbReference>
<evidence type="ECO:0000313" key="3">
    <source>
        <dbReference type="EnsemblFungi" id="MAPG_08818T0"/>
    </source>
</evidence>
<dbReference type="AlphaFoldDB" id="A0A0C4E8B8"/>
<reference evidence="3" key="5">
    <citation type="submission" date="2015-06" db="UniProtKB">
        <authorList>
            <consortium name="EnsemblFungi"/>
        </authorList>
    </citation>
    <scope>IDENTIFICATION</scope>
    <source>
        <strain evidence="3">ATCC 64411</strain>
    </source>
</reference>
<reference evidence="2" key="3">
    <citation type="submission" date="2011-03" db="EMBL/GenBank/DDBJ databases">
        <title>Annotation of Magnaporthe poae ATCC 64411.</title>
        <authorList>
            <person name="Ma L.-J."/>
            <person name="Dead R."/>
            <person name="Young S.K."/>
            <person name="Zeng Q."/>
            <person name="Gargeya S."/>
            <person name="Fitzgerald M."/>
            <person name="Haas B."/>
            <person name="Abouelleil A."/>
            <person name="Alvarado L."/>
            <person name="Arachchi H.M."/>
            <person name="Berlin A."/>
            <person name="Brown A."/>
            <person name="Chapman S.B."/>
            <person name="Chen Z."/>
            <person name="Dunbar C."/>
            <person name="Freedman E."/>
            <person name="Gearin G."/>
            <person name="Gellesch M."/>
            <person name="Goldberg J."/>
            <person name="Griggs A."/>
            <person name="Gujja S."/>
            <person name="Heiman D."/>
            <person name="Howarth C."/>
            <person name="Larson L."/>
            <person name="Lui A."/>
            <person name="MacDonald P.J.P."/>
            <person name="Mehta T."/>
            <person name="Montmayeur A."/>
            <person name="Murphy C."/>
            <person name="Neiman D."/>
            <person name="Pearson M."/>
            <person name="Priest M."/>
            <person name="Roberts A."/>
            <person name="Saif S."/>
            <person name="Shea T."/>
            <person name="Shenoy N."/>
            <person name="Sisk P."/>
            <person name="Stolte C."/>
            <person name="Sykes S."/>
            <person name="Yandava C."/>
            <person name="Wortman J."/>
            <person name="Nusbaum C."/>
            <person name="Birren B."/>
        </authorList>
    </citation>
    <scope>NUCLEOTIDE SEQUENCE</scope>
    <source>
        <strain evidence="2">ATCC 64411</strain>
    </source>
</reference>
<evidence type="ECO:0000313" key="2">
    <source>
        <dbReference type="EMBL" id="KLU89849.1"/>
    </source>
</evidence>
<evidence type="ECO:0000256" key="1">
    <source>
        <dbReference type="SAM" id="SignalP"/>
    </source>
</evidence>
<gene>
    <name evidence="2" type="ORF">MAPG_08818</name>
</gene>
<dbReference type="eggNOG" id="ENOG502STVP">
    <property type="taxonomic scope" value="Eukaryota"/>
</dbReference>
<dbReference type="EMBL" id="GL876973">
    <property type="protein sequence ID" value="KLU89849.1"/>
    <property type="molecule type" value="Genomic_DNA"/>
</dbReference>
<feature type="signal peptide" evidence="1">
    <location>
        <begin position="1"/>
        <end position="19"/>
    </location>
</feature>